<dbReference type="EMBL" id="MT144756">
    <property type="protein sequence ID" value="QJH98884.1"/>
    <property type="molecule type" value="Genomic_DNA"/>
</dbReference>
<sequence length="66" mass="7522">MSGKIVLSIYRFSDGCIIYFLGKDKKNHVIVPAECNFSPDFAGVRVSKVVTKSLKIPYSRWKKILE</sequence>
<organism evidence="1">
    <name type="scientific">viral metagenome</name>
    <dbReference type="NCBI Taxonomy" id="1070528"/>
    <lineage>
        <taxon>unclassified sequences</taxon>
        <taxon>metagenomes</taxon>
        <taxon>organismal metagenomes</taxon>
    </lineage>
</organism>
<reference evidence="1" key="1">
    <citation type="submission" date="2020-03" db="EMBL/GenBank/DDBJ databases">
        <title>The deep terrestrial virosphere.</title>
        <authorList>
            <person name="Holmfeldt K."/>
            <person name="Nilsson E."/>
            <person name="Simone D."/>
            <person name="Lopez-Fernandez M."/>
            <person name="Wu X."/>
            <person name="de Brujin I."/>
            <person name="Lundin D."/>
            <person name="Andersson A."/>
            <person name="Bertilsson S."/>
            <person name="Dopson M."/>
        </authorList>
    </citation>
    <scope>NUCLEOTIDE SEQUENCE</scope>
    <source>
        <strain evidence="1">TM448A01384</strain>
        <strain evidence="2">TM448B01418</strain>
    </source>
</reference>
<gene>
    <name evidence="1" type="ORF">TM448A01384_0016</name>
    <name evidence="2" type="ORF">TM448B01418_0015</name>
</gene>
<evidence type="ECO:0000313" key="1">
    <source>
        <dbReference type="EMBL" id="QJA49490.1"/>
    </source>
</evidence>
<dbReference type="AlphaFoldDB" id="A0A6H1ZQL4"/>
<accession>A0A6H1ZQL4</accession>
<evidence type="ECO:0000313" key="2">
    <source>
        <dbReference type="EMBL" id="QJH98884.1"/>
    </source>
</evidence>
<name>A0A6H1ZQL4_9ZZZZ</name>
<dbReference type="EMBL" id="MT144139">
    <property type="protein sequence ID" value="QJA49490.1"/>
    <property type="molecule type" value="Genomic_DNA"/>
</dbReference>
<protein>
    <submittedName>
        <fullName evidence="1">Uncharacterized protein</fullName>
    </submittedName>
</protein>
<proteinExistence type="predicted"/>